<dbReference type="RefSeq" id="WP_051313691.1">
    <property type="nucleotide sequence ID" value="NZ_AUBJ02000001.1"/>
</dbReference>
<dbReference type="Gene3D" id="1.10.10.10">
    <property type="entry name" value="Winged helix-like DNA-binding domain superfamily/Winged helix DNA-binding domain"/>
    <property type="match status" value="1"/>
</dbReference>
<gene>
    <name evidence="2" type="ORF">G443_000709</name>
</gene>
<dbReference type="Proteomes" id="UP000791080">
    <property type="component" value="Unassembled WGS sequence"/>
</dbReference>
<dbReference type="InterPro" id="IPR036390">
    <property type="entry name" value="WH_DNA-bd_sf"/>
</dbReference>
<comment type="caution">
    <text evidence="2">The sequence shown here is derived from an EMBL/GenBank/DDBJ whole genome shotgun (WGS) entry which is preliminary data.</text>
</comment>
<dbReference type="EMBL" id="AUBJ02000001">
    <property type="protein sequence ID" value="MCP2330439.1"/>
    <property type="molecule type" value="Genomic_DNA"/>
</dbReference>
<sequence length="189" mass="20464">MDVDPRSPSTPGGGRRRSRRSLPDHPVRVALLDLLAEHGSLTSSEAGARLGRSSGVCSFHLRQLARHGLIEEVPSDDGRARPWRLRWGPTEDPDPHPRRTATLPSKDGVAAEDPGGSRHREVAEPSTPDAASFTAVLHLCPEEAADLAASMRRLVARYRERARPSPSRPSGGVPVAALVQLLPLLPEER</sequence>
<organism evidence="2 3">
    <name type="scientific">Actinoalloteichus caeruleus DSM 43889</name>
    <dbReference type="NCBI Taxonomy" id="1120930"/>
    <lineage>
        <taxon>Bacteria</taxon>
        <taxon>Bacillati</taxon>
        <taxon>Actinomycetota</taxon>
        <taxon>Actinomycetes</taxon>
        <taxon>Pseudonocardiales</taxon>
        <taxon>Pseudonocardiaceae</taxon>
        <taxon>Actinoalloteichus</taxon>
        <taxon>Actinoalloteichus cyanogriseus</taxon>
    </lineage>
</organism>
<dbReference type="CDD" id="cd00090">
    <property type="entry name" value="HTH_ARSR"/>
    <property type="match status" value="1"/>
</dbReference>
<name>A0ABT1JDS4_ACTCY</name>
<feature type="region of interest" description="Disordered" evidence="1">
    <location>
        <begin position="1"/>
        <end position="25"/>
    </location>
</feature>
<dbReference type="InterPro" id="IPR011991">
    <property type="entry name" value="ArsR-like_HTH"/>
</dbReference>
<reference evidence="2 3" key="1">
    <citation type="submission" date="2022-06" db="EMBL/GenBank/DDBJ databases">
        <title>Genomic Encyclopedia of Type Strains, Phase I: the one thousand microbial genomes (KMG-I) project.</title>
        <authorList>
            <person name="Kyrpides N."/>
        </authorList>
    </citation>
    <scope>NUCLEOTIDE SEQUENCE [LARGE SCALE GENOMIC DNA]</scope>
    <source>
        <strain evidence="2 3">DSM 43889</strain>
    </source>
</reference>
<feature type="region of interest" description="Disordered" evidence="1">
    <location>
        <begin position="73"/>
        <end position="126"/>
    </location>
</feature>
<keyword evidence="3" id="KW-1185">Reference proteome</keyword>
<evidence type="ECO:0000313" key="3">
    <source>
        <dbReference type="Proteomes" id="UP000791080"/>
    </source>
</evidence>
<dbReference type="InterPro" id="IPR036388">
    <property type="entry name" value="WH-like_DNA-bd_sf"/>
</dbReference>
<evidence type="ECO:0000313" key="2">
    <source>
        <dbReference type="EMBL" id="MCP2330439.1"/>
    </source>
</evidence>
<dbReference type="SUPFAM" id="SSF46785">
    <property type="entry name" value="Winged helix' DNA-binding domain"/>
    <property type="match status" value="1"/>
</dbReference>
<evidence type="ECO:0000256" key="1">
    <source>
        <dbReference type="SAM" id="MobiDB-lite"/>
    </source>
</evidence>
<accession>A0ABT1JDS4</accession>
<dbReference type="Pfam" id="PF12840">
    <property type="entry name" value="HTH_20"/>
    <property type="match status" value="1"/>
</dbReference>
<protein>
    <submittedName>
        <fullName evidence="2">Helix-turn-helix domain-containing protein</fullName>
    </submittedName>
</protein>
<proteinExistence type="predicted"/>
<feature type="compositionally biased region" description="Low complexity" evidence="1">
    <location>
        <begin position="1"/>
        <end position="10"/>
    </location>
</feature>